<dbReference type="Pfam" id="PF12840">
    <property type="entry name" value="HTH_20"/>
    <property type="match status" value="1"/>
</dbReference>
<evidence type="ECO:0000313" key="3">
    <source>
        <dbReference type="EMBL" id="REE78543.1"/>
    </source>
</evidence>
<organism evidence="3 4">
    <name type="scientific">Paenibacillus taihuensis</name>
    <dbReference type="NCBI Taxonomy" id="1156355"/>
    <lineage>
        <taxon>Bacteria</taxon>
        <taxon>Bacillati</taxon>
        <taxon>Bacillota</taxon>
        <taxon>Bacilli</taxon>
        <taxon>Bacillales</taxon>
        <taxon>Paenibacillaceae</taxon>
        <taxon>Paenibacillus</taxon>
    </lineage>
</organism>
<gene>
    <name evidence="3" type="ORF">A8990_12617</name>
</gene>
<dbReference type="SMART" id="SM00418">
    <property type="entry name" value="HTH_ARSR"/>
    <property type="match status" value="1"/>
</dbReference>
<dbReference type="InterPro" id="IPR036390">
    <property type="entry name" value="WH_DNA-bd_sf"/>
</dbReference>
<dbReference type="GO" id="GO:0003700">
    <property type="term" value="F:DNA-binding transcription factor activity"/>
    <property type="evidence" value="ECO:0007669"/>
    <property type="project" value="InterPro"/>
</dbReference>
<accession>A0A3D9RP56</accession>
<comment type="caution">
    <text evidence="3">The sequence shown here is derived from an EMBL/GenBank/DDBJ whole genome shotgun (WGS) entry which is preliminary data.</text>
</comment>
<dbReference type="InterPro" id="IPR036388">
    <property type="entry name" value="WH-like_DNA-bd_sf"/>
</dbReference>
<evidence type="ECO:0000313" key="4">
    <source>
        <dbReference type="Proteomes" id="UP000256304"/>
    </source>
</evidence>
<sequence>MLELSFKNPDELVSVAHALSTRSRVDVLQLLSTKKLNVVEIAEALKLPVSTVANNVKVLEAAGLINTELLPATRGAMKVCSRNYDDIHIGFNMPKTLPKGETTEYRVEMPIGHYSDCEVYPTCGIAGAGGFLFDEDEPVQFYHPKHIDAQLIWFRKGYVEYQLPLDLPSGAKVKSLEVSMELCSEAPNYDNNWPSDITLWVNGREIGSWTSPGDFGGRRGKLNPAWWSDAATQYGLLKTWIIDGERTTLDMKEISEVNVGDLNLKQRPSVRIRIGVKDDAVHKGGVNLFGQQFGDYEQGIVMKVNYGME</sequence>
<dbReference type="AlphaFoldDB" id="A0A3D9RP56"/>
<keyword evidence="4" id="KW-1185">Reference proteome</keyword>
<proteinExistence type="predicted"/>
<dbReference type="GO" id="GO:0003677">
    <property type="term" value="F:DNA binding"/>
    <property type="evidence" value="ECO:0007669"/>
    <property type="project" value="UniProtKB-KW"/>
</dbReference>
<dbReference type="Proteomes" id="UP000256304">
    <property type="component" value="Unassembled WGS sequence"/>
</dbReference>
<dbReference type="InterPro" id="IPR001845">
    <property type="entry name" value="HTH_ArsR_DNA-bd_dom"/>
</dbReference>
<dbReference type="EMBL" id="QTTN01000026">
    <property type="protein sequence ID" value="REE78543.1"/>
    <property type="molecule type" value="Genomic_DNA"/>
</dbReference>
<name>A0A3D9RP56_9BACL</name>
<dbReference type="InterPro" id="IPR011991">
    <property type="entry name" value="ArsR-like_HTH"/>
</dbReference>
<dbReference type="RefSeq" id="WP_116190810.1">
    <property type="nucleotide sequence ID" value="NZ_QTTN01000026.1"/>
</dbReference>
<dbReference type="SUPFAM" id="SSF46785">
    <property type="entry name" value="Winged helix' DNA-binding domain"/>
    <property type="match status" value="1"/>
</dbReference>
<reference evidence="3 4" key="1">
    <citation type="submission" date="2018-08" db="EMBL/GenBank/DDBJ databases">
        <title>Genomic Encyclopedia of Type Strains, Phase III (KMG-III): the genomes of soil and plant-associated and newly described type strains.</title>
        <authorList>
            <person name="Whitman W."/>
        </authorList>
    </citation>
    <scope>NUCLEOTIDE SEQUENCE [LARGE SCALE GENOMIC DNA]</scope>
    <source>
        <strain evidence="3 4">CGMCC 1.10966</strain>
    </source>
</reference>
<dbReference type="OrthoDB" id="9781958at2"/>
<evidence type="ECO:0000259" key="2">
    <source>
        <dbReference type="SMART" id="SM00418"/>
    </source>
</evidence>
<dbReference type="Gene3D" id="1.10.10.10">
    <property type="entry name" value="Winged helix-like DNA-binding domain superfamily/Winged helix DNA-binding domain"/>
    <property type="match status" value="1"/>
</dbReference>
<protein>
    <submittedName>
        <fullName evidence="3">Putative transcriptional regulator</fullName>
    </submittedName>
</protein>
<evidence type="ECO:0000256" key="1">
    <source>
        <dbReference type="ARBA" id="ARBA00023125"/>
    </source>
</evidence>
<keyword evidence="1" id="KW-0238">DNA-binding</keyword>
<feature type="domain" description="HTH arsR-type" evidence="2">
    <location>
        <begin position="14"/>
        <end position="82"/>
    </location>
</feature>
<dbReference type="CDD" id="cd00090">
    <property type="entry name" value="HTH_ARSR"/>
    <property type="match status" value="1"/>
</dbReference>